<gene>
    <name evidence="2" type="ORF">SAMN04487960_10654</name>
</gene>
<dbReference type="CDD" id="cd16329">
    <property type="entry name" value="LolA_like"/>
    <property type="match status" value="1"/>
</dbReference>
<keyword evidence="3" id="KW-1185">Reference proteome</keyword>
<evidence type="ECO:0000313" key="3">
    <source>
        <dbReference type="Proteomes" id="UP000199675"/>
    </source>
</evidence>
<name>A0A1H2YTV6_9GAMM</name>
<evidence type="ECO:0008006" key="4">
    <source>
        <dbReference type="Google" id="ProtNLM"/>
    </source>
</evidence>
<accession>A0A1H2YTV6</accession>
<dbReference type="STRING" id="488533.SAMN04487960_10654"/>
<evidence type="ECO:0000313" key="2">
    <source>
        <dbReference type="EMBL" id="SDX08009.1"/>
    </source>
</evidence>
<dbReference type="InterPro" id="IPR010752">
    <property type="entry name" value="DUF1329"/>
</dbReference>
<protein>
    <recommendedName>
        <fullName evidence="4">Outer membrane lipoprotein-sorting protein</fullName>
    </recommendedName>
</protein>
<evidence type="ECO:0000256" key="1">
    <source>
        <dbReference type="SAM" id="MobiDB-lite"/>
    </source>
</evidence>
<sequence length="474" mass="53520">MTDAETVLQDTVAGDSVRLEEKQMRNLLCIGCTAAVLMIGGEAAAKVTEAEAARLVGDLTPVGAERAGNADGTIPAWTGGLSQPPQGWSRGQREINPFPDDQPLFTINAGNLDQYRDSLSGGHIAMFETYPDYTMPVYQSRRTAAYPEQVYDKLRQNALTAELLDNGNGVRNTIMTSPFPIPKNGLEVIWNHILRYRGEQISFRSASATPSVDGSFNPIVTEYDYFIAYSEPGAELADIDNKIFYLKTETISPPSLAGSITLVHETLDQIRSPRLAWRYDSGSRRLRRSPNLAYETDMPNSSSLRSVDQKDMYNGAPNQYEWNLLGKRELYVPYNAYELHSGNHGADDIIHAGHINQNLTRYERHRVWVVEAILRTGISHIYSRRMFYLDEDSWQVLMTEEYDNAGDLWRVSEAHNISFYSEPVFWTTLETTYDLKAKRYYIDGLNEGQAPFDFEPGFRSNEFTASAARRAARR</sequence>
<organism evidence="2 3">
    <name type="scientific">Marinobacter mobilis</name>
    <dbReference type="NCBI Taxonomy" id="488533"/>
    <lineage>
        <taxon>Bacteria</taxon>
        <taxon>Pseudomonadati</taxon>
        <taxon>Pseudomonadota</taxon>
        <taxon>Gammaproteobacteria</taxon>
        <taxon>Pseudomonadales</taxon>
        <taxon>Marinobacteraceae</taxon>
        <taxon>Marinobacter</taxon>
    </lineage>
</organism>
<dbReference type="Pfam" id="PF07044">
    <property type="entry name" value="DUF1329"/>
    <property type="match status" value="1"/>
</dbReference>
<dbReference type="Proteomes" id="UP000199675">
    <property type="component" value="Unassembled WGS sequence"/>
</dbReference>
<reference evidence="2 3" key="1">
    <citation type="submission" date="2016-10" db="EMBL/GenBank/DDBJ databases">
        <authorList>
            <person name="de Groot N.N."/>
        </authorList>
    </citation>
    <scope>NUCLEOTIDE SEQUENCE [LARGE SCALE GENOMIC DNA]</scope>
    <source>
        <strain evidence="2 3">CGMCC 1.7059</strain>
    </source>
</reference>
<dbReference type="EMBL" id="FNNE01000006">
    <property type="protein sequence ID" value="SDX08009.1"/>
    <property type="molecule type" value="Genomic_DNA"/>
</dbReference>
<proteinExistence type="predicted"/>
<dbReference type="AlphaFoldDB" id="A0A1H2YTV6"/>
<dbReference type="Gene3D" id="2.50.20.10">
    <property type="entry name" value="Lipoprotein localisation LolA/LolB/LppX"/>
    <property type="match status" value="1"/>
</dbReference>
<feature type="region of interest" description="Disordered" evidence="1">
    <location>
        <begin position="67"/>
        <end position="91"/>
    </location>
</feature>